<feature type="compositionally biased region" description="Basic and acidic residues" evidence="1">
    <location>
        <begin position="170"/>
        <end position="186"/>
    </location>
</feature>
<evidence type="ECO:0000256" key="1">
    <source>
        <dbReference type="SAM" id="MobiDB-lite"/>
    </source>
</evidence>
<accession>A0ABR2MH91</accession>
<feature type="compositionally biased region" description="Basic and acidic residues" evidence="1">
    <location>
        <begin position="44"/>
        <end position="82"/>
    </location>
</feature>
<name>A0ABR2MH91_9ASPA</name>
<organism evidence="2 3">
    <name type="scientific">Platanthera guangdongensis</name>
    <dbReference type="NCBI Taxonomy" id="2320717"/>
    <lineage>
        <taxon>Eukaryota</taxon>
        <taxon>Viridiplantae</taxon>
        <taxon>Streptophyta</taxon>
        <taxon>Embryophyta</taxon>
        <taxon>Tracheophyta</taxon>
        <taxon>Spermatophyta</taxon>
        <taxon>Magnoliopsida</taxon>
        <taxon>Liliopsida</taxon>
        <taxon>Asparagales</taxon>
        <taxon>Orchidaceae</taxon>
        <taxon>Orchidoideae</taxon>
        <taxon>Orchideae</taxon>
        <taxon>Orchidinae</taxon>
        <taxon>Platanthera</taxon>
    </lineage>
</organism>
<comment type="caution">
    <text evidence="2">The sequence shown here is derived from an EMBL/GenBank/DDBJ whole genome shotgun (WGS) entry which is preliminary data.</text>
</comment>
<evidence type="ECO:0000313" key="2">
    <source>
        <dbReference type="EMBL" id="KAK8963490.1"/>
    </source>
</evidence>
<feature type="region of interest" description="Disordered" evidence="1">
    <location>
        <begin position="1"/>
        <end position="108"/>
    </location>
</feature>
<feature type="region of interest" description="Disordered" evidence="1">
    <location>
        <begin position="162"/>
        <end position="186"/>
    </location>
</feature>
<dbReference type="EMBL" id="JBBWWR010000007">
    <property type="protein sequence ID" value="KAK8963490.1"/>
    <property type="molecule type" value="Genomic_DNA"/>
</dbReference>
<gene>
    <name evidence="2" type="ORF">KSP40_PGU016825</name>
</gene>
<reference evidence="2 3" key="1">
    <citation type="journal article" date="2022" name="Nat. Plants">
        <title>Genomes of leafy and leafless Platanthera orchids illuminate the evolution of mycoheterotrophy.</title>
        <authorList>
            <person name="Li M.H."/>
            <person name="Liu K.W."/>
            <person name="Li Z."/>
            <person name="Lu H.C."/>
            <person name="Ye Q.L."/>
            <person name="Zhang D."/>
            <person name="Wang J.Y."/>
            <person name="Li Y.F."/>
            <person name="Zhong Z.M."/>
            <person name="Liu X."/>
            <person name="Yu X."/>
            <person name="Liu D.K."/>
            <person name="Tu X.D."/>
            <person name="Liu B."/>
            <person name="Hao Y."/>
            <person name="Liao X.Y."/>
            <person name="Jiang Y.T."/>
            <person name="Sun W.H."/>
            <person name="Chen J."/>
            <person name="Chen Y.Q."/>
            <person name="Ai Y."/>
            <person name="Zhai J.W."/>
            <person name="Wu S.S."/>
            <person name="Zhou Z."/>
            <person name="Hsiao Y.Y."/>
            <person name="Wu W.L."/>
            <person name="Chen Y.Y."/>
            <person name="Lin Y.F."/>
            <person name="Hsu J.L."/>
            <person name="Li C.Y."/>
            <person name="Wang Z.W."/>
            <person name="Zhao X."/>
            <person name="Zhong W.Y."/>
            <person name="Ma X.K."/>
            <person name="Ma L."/>
            <person name="Huang J."/>
            <person name="Chen G.Z."/>
            <person name="Huang M.Z."/>
            <person name="Huang L."/>
            <person name="Peng D.H."/>
            <person name="Luo Y.B."/>
            <person name="Zou S.Q."/>
            <person name="Chen S.P."/>
            <person name="Lan S."/>
            <person name="Tsai W.C."/>
            <person name="Van de Peer Y."/>
            <person name="Liu Z.J."/>
        </authorList>
    </citation>
    <scope>NUCLEOTIDE SEQUENCE [LARGE SCALE GENOMIC DNA]</scope>
    <source>
        <strain evidence="2">Lor288</strain>
    </source>
</reference>
<keyword evidence="3" id="KW-1185">Reference proteome</keyword>
<protein>
    <submittedName>
        <fullName evidence="2">Uncharacterized protein</fullName>
    </submittedName>
</protein>
<sequence length="250" mass="28260">MEKGKEKNSAGAAKVSEPKKEKRRRLVLSSESETDDYVPSFPAKVDEARTGEEEKCGVREERETKVEVTRPRFDDVQRKAEEATSGTAAGGTRTGEEEEKCGVKEERETKVEITRPRFDNVQRKEKLFQPWFEKKRSEAGDVQLFRKKMRLDSVDSIRNQTEKVGASSDADVRRTKAKSEHVGNHIERTGFSNKMFDYAKHRDKGVNGVKKLMEGSIIPGTAAKQRDVDNSKLKKCISIQIRAAGQKLKA</sequence>
<dbReference type="Proteomes" id="UP001412067">
    <property type="component" value="Unassembled WGS sequence"/>
</dbReference>
<evidence type="ECO:0000313" key="3">
    <source>
        <dbReference type="Proteomes" id="UP001412067"/>
    </source>
</evidence>
<proteinExistence type="predicted"/>